<dbReference type="Pfam" id="PF00168">
    <property type="entry name" value="C2"/>
    <property type="match status" value="2"/>
</dbReference>
<organism evidence="15 16">
    <name type="scientific">Trypanosoma theileri</name>
    <dbReference type="NCBI Taxonomy" id="67003"/>
    <lineage>
        <taxon>Eukaryota</taxon>
        <taxon>Discoba</taxon>
        <taxon>Euglenozoa</taxon>
        <taxon>Kinetoplastea</taxon>
        <taxon>Metakinetoplastina</taxon>
        <taxon>Trypanosomatida</taxon>
        <taxon>Trypanosomatidae</taxon>
        <taxon>Trypanosoma</taxon>
    </lineage>
</organism>
<dbReference type="CDD" id="cd21677">
    <property type="entry name" value="SMP_SYT"/>
    <property type="match status" value="1"/>
</dbReference>
<dbReference type="InterPro" id="IPR035892">
    <property type="entry name" value="C2_domain_sf"/>
</dbReference>
<comment type="caution">
    <text evidence="15">The sequence shown here is derived from an EMBL/GenBank/DDBJ whole genome shotgun (WGS) entry which is preliminary data.</text>
</comment>
<evidence type="ECO:0000256" key="8">
    <source>
        <dbReference type="ARBA" id="ARBA00022989"/>
    </source>
</evidence>
<keyword evidence="10" id="KW-0446">Lipid-binding</keyword>
<sequence length="624" mass="70838">MLGWIINWTNIIWGSTLALAIFGAKKYSIMTEKEHTQLQEQLNKIRNYAPLSTTILCVWLGLRCLYAMGFLLVLEFLLVIGAVCYVRRREYLRETIQINQVHEMLQDTENLKAILGKELPEWLKNPGANRVQWINNMIRGMWGSIALAAEESVRQFVEPLLAANKPSFVYEFVLKQCSIGSRPMIIDGIQHQYYTETESLLDITVSWDSDMEIHLHLKVPGPDMHVYIRRFELNMKIRVILTPNVPKWPCFGTLVISIMDIWVLNFDITAAGVSLDAVPGLKGFLDGFIRDTLIGMLRYPKKIVVPIVQGYTLQTTRVDAALGTLRIHLLRVDDWHYRYASTKENTPFYVKLQLHSEKRKKRLRSTSYKGLNSALSDVFNFVLYDMGDVLHVWLYFDVLGNDTCVGECEIPVQILVDSKLPEHPCFLTKPSATESTARAKLIITPEFLSYTDRSRNGSTAAPSCVPTRKVSSVFLKERSSGDALIDPPSTRSSNNQSISISNTESGTLFVTVERCTGLKNMERLGTSDPYVVLRIRKQTRHSPYVSSCLEPVFNFEAELEVFDTKTDLLKVAIVDKNDLSKDRVMGTVSIPVSKVATSATDQISGAWNLDPQGKVYIRMHFLRH</sequence>
<dbReference type="AlphaFoldDB" id="A0A1X0P711"/>
<keyword evidence="9" id="KW-0445">Lipid transport</keyword>
<dbReference type="GO" id="GO:0046872">
    <property type="term" value="F:metal ion binding"/>
    <property type="evidence" value="ECO:0007669"/>
    <property type="project" value="UniProtKB-KW"/>
</dbReference>
<keyword evidence="11 12" id="KW-0472">Membrane</keyword>
<evidence type="ECO:0000256" key="1">
    <source>
        <dbReference type="ARBA" id="ARBA00004167"/>
    </source>
</evidence>
<evidence type="ECO:0000256" key="7">
    <source>
        <dbReference type="ARBA" id="ARBA00022837"/>
    </source>
</evidence>
<dbReference type="GeneID" id="39981911"/>
<dbReference type="PROSITE" id="PS51847">
    <property type="entry name" value="SMP"/>
    <property type="match status" value="1"/>
</dbReference>
<dbReference type="Proteomes" id="UP000192257">
    <property type="component" value="Unassembled WGS sequence"/>
</dbReference>
<evidence type="ECO:0000256" key="4">
    <source>
        <dbReference type="ARBA" id="ARBA00022692"/>
    </source>
</evidence>
<protein>
    <submittedName>
        <fullName evidence="15">Calcium-dependent lipid binding protein</fullName>
    </submittedName>
</protein>
<dbReference type="CDD" id="cd00030">
    <property type="entry name" value="C2"/>
    <property type="match status" value="2"/>
</dbReference>
<comment type="subcellular location">
    <subcellularLocation>
        <location evidence="1">Membrane</location>
        <topology evidence="1">Single-pass membrane protein</topology>
    </subcellularLocation>
</comment>
<dbReference type="EMBL" id="NBCO01000003">
    <property type="protein sequence ID" value="ORC92611.1"/>
    <property type="molecule type" value="Genomic_DNA"/>
</dbReference>
<feature type="transmembrane region" description="Helical" evidence="12">
    <location>
        <begin position="68"/>
        <end position="86"/>
    </location>
</feature>
<evidence type="ECO:0000256" key="9">
    <source>
        <dbReference type="ARBA" id="ARBA00023055"/>
    </source>
</evidence>
<dbReference type="GO" id="GO:0005783">
    <property type="term" value="C:endoplasmic reticulum"/>
    <property type="evidence" value="ECO:0007669"/>
    <property type="project" value="TreeGrafter"/>
</dbReference>
<keyword evidence="5" id="KW-0479">Metal-binding</keyword>
<dbReference type="RefSeq" id="XP_028886677.1">
    <property type="nucleotide sequence ID" value="XM_029022131.1"/>
</dbReference>
<dbReference type="GO" id="GO:0016020">
    <property type="term" value="C:membrane"/>
    <property type="evidence" value="ECO:0007669"/>
    <property type="project" value="UniProtKB-SubCell"/>
</dbReference>
<dbReference type="GO" id="GO:0008289">
    <property type="term" value="F:lipid binding"/>
    <property type="evidence" value="ECO:0007669"/>
    <property type="project" value="UniProtKB-KW"/>
</dbReference>
<evidence type="ECO:0000256" key="6">
    <source>
        <dbReference type="ARBA" id="ARBA00022737"/>
    </source>
</evidence>
<dbReference type="STRING" id="67003.A0A1X0P711"/>
<dbReference type="InterPro" id="IPR000008">
    <property type="entry name" value="C2_dom"/>
</dbReference>
<evidence type="ECO:0000256" key="10">
    <source>
        <dbReference type="ARBA" id="ARBA00023121"/>
    </source>
</evidence>
<feature type="transmembrane region" description="Helical" evidence="12">
    <location>
        <begin position="6"/>
        <end position="24"/>
    </location>
</feature>
<dbReference type="Gene3D" id="2.60.40.150">
    <property type="entry name" value="C2 domain"/>
    <property type="match status" value="2"/>
</dbReference>
<dbReference type="PANTHER" id="PTHR10774:SF190">
    <property type="entry name" value="C2 CALCIUM_LIPID-BINDING ENDONUCLEASE_EXONUCLEASE_PHOSPHATASE-RELATED"/>
    <property type="match status" value="1"/>
</dbReference>
<evidence type="ECO:0000256" key="12">
    <source>
        <dbReference type="SAM" id="Phobius"/>
    </source>
</evidence>
<evidence type="ECO:0000313" key="15">
    <source>
        <dbReference type="EMBL" id="ORC92611.1"/>
    </source>
</evidence>
<evidence type="ECO:0000256" key="2">
    <source>
        <dbReference type="ARBA" id="ARBA00006996"/>
    </source>
</evidence>
<dbReference type="VEuPathDB" id="TriTrypDB:TM35_000033640"/>
<dbReference type="GO" id="GO:0006869">
    <property type="term" value="P:lipid transport"/>
    <property type="evidence" value="ECO:0007669"/>
    <property type="project" value="UniProtKB-KW"/>
</dbReference>
<evidence type="ECO:0000256" key="11">
    <source>
        <dbReference type="ARBA" id="ARBA00023136"/>
    </source>
</evidence>
<keyword evidence="4 12" id="KW-0812">Transmembrane</keyword>
<name>A0A1X0P711_9TRYP</name>
<comment type="similarity">
    <text evidence="2">Belongs to the synaptotagmin family.</text>
</comment>
<dbReference type="SUPFAM" id="SSF49562">
    <property type="entry name" value="C2 domain (Calcium/lipid-binding domain, CaLB)"/>
    <property type="match status" value="2"/>
</dbReference>
<keyword evidence="6" id="KW-0677">Repeat</keyword>
<dbReference type="InterPro" id="IPR039010">
    <property type="entry name" value="Synaptotagmin_SMP"/>
</dbReference>
<dbReference type="SMART" id="SM00239">
    <property type="entry name" value="C2"/>
    <property type="match status" value="2"/>
</dbReference>
<evidence type="ECO:0000256" key="3">
    <source>
        <dbReference type="ARBA" id="ARBA00022448"/>
    </source>
</evidence>
<dbReference type="Pfam" id="PF17047">
    <property type="entry name" value="SMP_LBD"/>
    <property type="match status" value="1"/>
</dbReference>
<evidence type="ECO:0000259" key="14">
    <source>
        <dbReference type="PROSITE" id="PS51847"/>
    </source>
</evidence>
<dbReference type="InterPro" id="IPR031468">
    <property type="entry name" value="SMP_LBD"/>
</dbReference>
<accession>A0A1X0P711</accession>
<evidence type="ECO:0000313" key="16">
    <source>
        <dbReference type="Proteomes" id="UP000192257"/>
    </source>
</evidence>
<proteinExistence type="inferred from homology"/>
<evidence type="ECO:0000259" key="13">
    <source>
        <dbReference type="PROSITE" id="PS50004"/>
    </source>
</evidence>
<keyword evidence="3" id="KW-0813">Transport</keyword>
<dbReference type="OrthoDB" id="276336at2759"/>
<keyword evidence="16" id="KW-1185">Reference proteome</keyword>
<gene>
    <name evidence="15" type="ORF">TM35_000033640</name>
</gene>
<dbReference type="PROSITE" id="PS50004">
    <property type="entry name" value="C2"/>
    <property type="match status" value="1"/>
</dbReference>
<dbReference type="PANTHER" id="PTHR10774">
    <property type="entry name" value="EXTENDED SYNAPTOTAGMIN-RELATED"/>
    <property type="match status" value="1"/>
</dbReference>
<feature type="domain" description="SMP-LTD" evidence="14">
    <location>
        <begin position="127"/>
        <end position="308"/>
    </location>
</feature>
<feature type="domain" description="C2" evidence="13">
    <location>
        <begin position="488"/>
        <end position="608"/>
    </location>
</feature>
<keyword evidence="8 12" id="KW-1133">Transmembrane helix</keyword>
<dbReference type="InterPro" id="IPR045050">
    <property type="entry name" value="Synaptotagmin_plant"/>
</dbReference>
<evidence type="ECO:0000256" key="5">
    <source>
        <dbReference type="ARBA" id="ARBA00022723"/>
    </source>
</evidence>
<keyword evidence="7" id="KW-0106">Calcium</keyword>
<reference evidence="15 16" key="1">
    <citation type="submission" date="2017-03" db="EMBL/GenBank/DDBJ databases">
        <title>An alternative strategy for trypanosome survival in the mammalian bloodstream revealed through genome and transcriptome analysis of the ubiquitous bovine parasite Trypanosoma (Megatrypanum) theileri.</title>
        <authorList>
            <person name="Kelly S."/>
            <person name="Ivens A."/>
            <person name="Mott A."/>
            <person name="O'Neill E."/>
            <person name="Emms D."/>
            <person name="Macleod O."/>
            <person name="Voorheis P."/>
            <person name="Matthews J."/>
            <person name="Matthews K."/>
            <person name="Carrington M."/>
        </authorList>
    </citation>
    <scope>NUCLEOTIDE SEQUENCE [LARGE SCALE GENOMIC DNA]</scope>
    <source>
        <strain evidence="15">Edinburgh</strain>
    </source>
</reference>